<keyword evidence="7 8" id="KW-0472">Membrane</keyword>
<feature type="domain" description="ABC transmembrane type-2" evidence="9">
    <location>
        <begin position="129"/>
        <end position="366"/>
    </location>
</feature>
<feature type="transmembrane region" description="Helical" evidence="8">
    <location>
        <begin position="23"/>
        <end position="43"/>
    </location>
</feature>
<dbReference type="InterPro" id="IPR047817">
    <property type="entry name" value="ABC2_TM_bact-type"/>
</dbReference>
<dbReference type="Pfam" id="PF12698">
    <property type="entry name" value="ABC2_membrane_3"/>
    <property type="match status" value="1"/>
</dbReference>
<evidence type="ECO:0000256" key="7">
    <source>
        <dbReference type="ARBA" id="ARBA00023136"/>
    </source>
</evidence>
<evidence type="ECO:0000259" key="9">
    <source>
        <dbReference type="PROSITE" id="PS51012"/>
    </source>
</evidence>
<dbReference type="InterPro" id="IPR013525">
    <property type="entry name" value="ABC2_TM"/>
</dbReference>
<dbReference type="Proteomes" id="UP000198238">
    <property type="component" value="Chromosome"/>
</dbReference>
<evidence type="ECO:0000256" key="5">
    <source>
        <dbReference type="ARBA" id="ARBA00022692"/>
    </source>
</evidence>
<evidence type="ECO:0000313" key="10">
    <source>
        <dbReference type="EMBL" id="ASK26633.1"/>
    </source>
</evidence>
<feature type="transmembrane region" description="Helical" evidence="8">
    <location>
        <begin position="340"/>
        <end position="361"/>
    </location>
</feature>
<evidence type="ECO:0000256" key="2">
    <source>
        <dbReference type="ARBA" id="ARBA00007783"/>
    </source>
</evidence>
<organism evidence="10 11">
    <name type="scientific">Neisseria chenwenguii</name>
    <dbReference type="NCBI Taxonomy" id="1853278"/>
    <lineage>
        <taxon>Bacteria</taxon>
        <taxon>Pseudomonadati</taxon>
        <taxon>Pseudomonadota</taxon>
        <taxon>Betaproteobacteria</taxon>
        <taxon>Neisseriales</taxon>
        <taxon>Neisseriaceae</taxon>
        <taxon>Neisseria</taxon>
    </lineage>
</organism>
<dbReference type="InterPro" id="IPR051449">
    <property type="entry name" value="ABC-2_transporter_component"/>
</dbReference>
<dbReference type="RefSeq" id="WP_089035355.1">
    <property type="nucleotide sequence ID" value="NZ_CP022278.1"/>
</dbReference>
<keyword evidence="4" id="KW-1003">Cell membrane</keyword>
<reference evidence="10 11" key="1">
    <citation type="submission" date="2017-06" db="EMBL/GenBank/DDBJ databases">
        <title>Neisseria chenwenguii sp. nov., isolated from the intestinal contents of Tibetan Plateau Pika in Yushu, Qinghai Province, China.</title>
        <authorList>
            <person name="Zhang G."/>
        </authorList>
    </citation>
    <scope>NUCLEOTIDE SEQUENCE [LARGE SCALE GENOMIC DNA]</scope>
    <source>
        <strain evidence="10 11">10023</strain>
    </source>
</reference>
<keyword evidence="5 8" id="KW-0812">Transmembrane</keyword>
<protein>
    <recommendedName>
        <fullName evidence="9">ABC transmembrane type-2 domain-containing protein</fullName>
    </recommendedName>
</protein>
<keyword evidence="6 8" id="KW-1133">Transmembrane helix</keyword>
<gene>
    <name evidence="10" type="ORF">BG910_01740</name>
</gene>
<evidence type="ECO:0000256" key="4">
    <source>
        <dbReference type="ARBA" id="ARBA00022475"/>
    </source>
</evidence>
<dbReference type="KEGG" id="nei:BG910_01740"/>
<comment type="similarity">
    <text evidence="2">Belongs to the ABC-2 integral membrane protein family.</text>
</comment>
<feature type="transmembrane region" description="Helical" evidence="8">
    <location>
        <begin position="222"/>
        <end position="241"/>
    </location>
</feature>
<comment type="subcellular location">
    <subcellularLocation>
        <location evidence="1">Cell membrane</location>
        <topology evidence="1">Multi-pass membrane protein</topology>
    </subcellularLocation>
</comment>
<dbReference type="GO" id="GO:0005886">
    <property type="term" value="C:plasma membrane"/>
    <property type="evidence" value="ECO:0007669"/>
    <property type="project" value="UniProtKB-SubCell"/>
</dbReference>
<name>A0A220RZN8_9NEIS</name>
<feature type="transmembrane region" description="Helical" evidence="8">
    <location>
        <begin position="284"/>
        <end position="302"/>
    </location>
</feature>
<evidence type="ECO:0000313" key="11">
    <source>
        <dbReference type="Proteomes" id="UP000198238"/>
    </source>
</evidence>
<dbReference type="PROSITE" id="PS51012">
    <property type="entry name" value="ABC_TM2"/>
    <property type="match status" value="1"/>
</dbReference>
<evidence type="ECO:0000256" key="6">
    <source>
        <dbReference type="ARBA" id="ARBA00022989"/>
    </source>
</evidence>
<dbReference type="EMBL" id="CP022278">
    <property type="protein sequence ID" value="ASK26633.1"/>
    <property type="molecule type" value="Genomic_DNA"/>
</dbReference>
<accession>A0A220RZN8</accession>
<sequence>MRVIRNIWTLVLKEFRSLFGDPVLMLLIAFMFTGSVISVARGINTDVKNATVGIIDLDRSPLSMRIRDAVQPPFFKLPEDVKHENADEAMDKGNYIFILDIPPNFQRDLAAGRSPQIQLLIDATTMTQAGVGSSYLTRIINQEVNGFLGQTAAAPLKPVIRKRFNPNGESAWFMPVSQVGNNASLILLVLVGAAVIRERERGTIEHLLVMPVNAFELMMSKILANGLVVLAAATASQWFVVHLYLGVPLQGALWLYAVGMMLFLFTIASLGVMLATVAPSMAQFGLLMLPVHIIMLMFSGSASPRTNMPEAAQIISEYWPLTQFMKLSQDVMFRGAGFGIVWPQMAAMSALGACFLGFALLRFRTMLEKQG</sequence>
<feature type="transmembrane region" description="Helical" evidence="8">
    <location>
        <begin position="253"/>
        <end position="277"/>
    </location>
</feature>
<evidence type="ECO:0000256" key="8">
    <source>
        <dbReference type="SAM" id="Phobius"/>
    </source>
</evidence>
<dbReference type="AlphaFoldDB" id="A0A220RZN8"/>
<evidence type="ECO:0000256" key="3">
    <source>
        <dbReference type="ARBA" id="ARBA00022448"/>
    </source>
</evidence>
<keyword evidence="11" id="KW-1185">Reference proteome</keyword>
<proteinExistence type="inferred from homology"/>
<dbReference type="GO" id="GO:0140359">
    <property type="term" value="F:ABC-type transporter activity"/>
    <property type="evidence" value="ECO:0007669"/>
    <property type="project" value="InterPro"/>
</dbReference>
<evidence type="ECO:0000256" key="1">
    <source>
        <dbReference type="ARBA" id="ARBA00004651"/>
    </source>
</evidence>
<keyword evidence="3" id="KW-0813">Transport</keyword>
<dbReference type="PANTHER" id="PTHR30294">
    <property type="entry name" value="MEMBRANE COMPONENT OF ABC TRANSPORTER YHHJ-RELATED"/>
    <property type="match status" value="1"/>
</dbReference>
<dbReference type="PANTHER" id="PTHR30294:SF47">
    <property type="entry name" value="INNER MEMBRANE TRANSPORT PERMEASE YHHJ"/>
    <property type="match status" value="1"/>
</dbReference>
<dbReference type="Gene3D" id="3.40.1710.10">
    <property type="entry name" value="abc type-2 transporter like domain"/>
    <property type="match status" value="1"/>
</dbReference>